<dbReference type="EMBL" id="JAQQAF010000002">
    <property type="protein sequence ID" value="KAJ8504906.1"/>
    <property type="molecule type" value="Genomic_DNA"/>
</dbReference>
<keyword evidence="2" id="KW-1185">Reference proteome</keyword>
<dbReference type="Proteomes" id="UP001222027">
    <property type="component" value="Unassembled WGS sequence"/>
</dbReference>
<proteinExistence type="predicted"/>
<dbReference type="AlphaFoldDB" id="A0AAV8RJG4"/>
<accession>A0AAV8RJG4</accession>
<evidence type="ECO:0000313" key="1">
    <source>
        <dbReference type="EMBL" id="KAJ8504906.1"/>
    </source>
</evidence>
<sequence length="103" mass="11379">MGRNQKISQFFSKASGSNSPFLLPPIKRTGLRGFLLFSSPSALSLSIRSFGLDVLFVLDFPAGSRLPDHLFFNKVSSNLSFLFGNLVSGRKEKYQRLVGVADH</sequence>
<reference evidence="1 2" key="1">
    <citation type="submission" date="2022-12" db="EMBL/GenBank/DDBJ databases">
        <title>Chromosome-scale assembly of the Ensete ventricosum genome.</title>
        <authorList>
            <person name="Dussert Y."/>
            <person name="Stocks J."/>
            <person name="Wendawek A."/>
            <person name="Woldeyes F."/>
            <person name="Nichols R.A."/>
            <person name="Borrell J.S."/>
        </authorList>
    </citation>
    <scope>NUCLEOTIDE SEQUENCE [LARGE SCALE GENOMIC DNA]</scope>
    <source>
        <strain evidence="2">cv. Maze</strain>
        <tissue evidence="1">Seeds</tissue>
    </source>
</reference>
<organism evidence="1 2">
    <name type="scientific">Ensete ventricosum</name>
    <name type="common">Abyssinian banana</name>
    <name type="synonym">Musa ensete</name>
    <dbReference type="NCBI Taxonomy" id="4639"/>
    <lineage>
        <taxon>Eukaryota</taxon>
        <taxon>Viridiplantae</taxon>
        <taxon>Streptophyta</taxon>
        <taxon>Embryophyta</taxon>
        <taxon>Tracheophyta</taxon>
        <taxon>Spermatophyta</taxon>
        <taxon>Magnoliopsida</taxon>
        <taxon>Liliopsida</taxon>
        <taxon>Zingiberales</taxon>
        <taxon>Musaceae</taxon>
        <taxon>Ensete</taxon>
    </lineage>
</organism>
<protein>
    <submittedName>
        <fullName evidence="1">Uncharacterized protein</fullName>
    </submittedName>
</protein>
<comment type="caution">
    <text evidence="1">The sequence shown here is derived from an EMBL/GenBank/DDBJ whole genome shotgun (WGS) entry which is preliminary data.</text>
</comment>
<name>A0AAV8RJG4_ENSVE</name>
<gene>
    <name evidence="1" type="ORF">OPV22_005792</name>
</gene>
<evidence type="ECO:0000313" key="2">
    <source>
        <dbReference type="Proteomes" id="UP001222027"/>
    </source>
</evidence>